<accession>A0A1G2GSF9</accession>
<gene>
    <name evidence="1" type="ORF">A3B25_03705</name>
</gene>
<dbReference type="Gene3D" id="2.60.120.1140">
    <property type="entry name" value="Protein of unknown function DUF192"/>
    <property type="match status" value="1"/>
</dbReference>
<comment type="caution">
    <text evidence="1">The sequence shown here is derived from an EMBL/GenBank/DDBJ whole genome shotgun (WGS) entry which is preliminary data.</text>
</comment>
<dbReference type="AlphaFoldDB" id="A0A1G2GSF9"/>
<organism evidence="1 2">
    <name type="scientific">Candidatus Ryanbacteria bacterium RIFCSPLOWO2_01_FULL_48_26</name>
    <dbReference type="NCBI Taxonomy" id="1802126"/>
    <lineage>
        <taxon>Bacteria</taxon>
        <taxon>Candidatus Ryaniibacteriota</taxon>
    </lineage>
</organism>
<dbReference type="STRING" id="1802126.A3B25_03705"/>
<dbReference type="EMBL" id="MHNW01000037">
    <property type="protein sequence ID" value="OGZ52891.1"/>
    <property type="molecule type" value="Genomic_DNA"/>
</dbReference>
<dbReference type="PANTHER" id="PTHR37953:SF1">
    <property type="entry name" value="UPF0127 PROTEIN MJ1496"/>
    <property type="match status" value="1"/>
</dbReference>
<proteinExistence type="predicted"/>
<protein>
    <recommendedName>
        <fullName evidence="3">DUF192 domain-containing protein</fullName>
    </recommendedName>
</protein>
<name>A0A1G2GSF9_9BACT</name>
<dbReference type="InterPro" id="IPR038695">
    <property type="entry name" value="Saro_0823-like_sf"/>
</dbReference>
<dbReference type="PANTHER" id="PTHR37953">
    <property type="entry name" value="UPF0127 PROTEIN MJ1496"/>
    <property type="match status" value="1"/>
</dbReference>
<evidence type="ECO:0008006" key="3">
    <source>
        <dbReference type="Google" id="ProtNLM"/>
    </source>
</evidence>
<dbReference type="Pfam" id="PF02643">
    <property type="entry name" value="DUF192"/>
    <property type="match status" value="1"/>
</dbReference>
<reference evidence="1 2" key="1">
    <citation type="journal article" date="2016" name="Nat. Commun.">
        <title>Thousands of microbial genomes shed light on interconnected biogeochemical processes in an aquifer system.</title>
        <authorList>
            <person name="Anantharaman K."/>
            <person name="Brown C.T."/>
            <person name="Hug L.A."/>
            <person name="Sharon I."/>
            <person name="Castelle C.J."/>
            <person name="Probst A.J."/>
            <person name="Thomas B.C."/>
            <person name="Singh A."/>
            <person name="Wilkins M.J."/>
            <person name="Karaoz U."/>
            <person name="Brodie E.L."/>
            <person name="Williams K.H."/>
            <person name="Hubbard S.S."/>
            <person name="Banfield J.F."/>
        </authorList>
    </citation>
    <scope>NUCLEOTIDE SEQUENCE [LARGE SCALE GENOMIC DNA]</scope>
</reference>
<evidence type="ECO:0000313" key="2">
    <source>
        <dbReference type="Proteomes" id="UP000179106"/>
    </source>
</evidence>
<dbReference type="InterPro" id="IPR003795">
    <property type="entry name" value="DUF192"/>
</dbReference>
<evidence type="ECO:0000313" key="1">
    <source>
        <dbReference type="EMBL" id="OGZ52891.1"/>
    </source>
</evidence>
<dbReference type="Proteomes" id="UP000179106">
    <property type="component" value="Unassembled WGS sequence"/>
</dbReference>
<sequence length="164" mass="18047">MALFLLLILCFAGFVFGLYAMVGRTNPKLPVSRVSIGGKTFLAERAETILARTRGLSGRDSLPEDGGMIFIFSSSTTGGFWMKDMKFAIDTVWFRKSSPLKILTGKTWEGKVVGVKENMRPELGKQLWSLKIYYPPESIDAALELNAGAVKKYGIQAGDTVVIM</sequence>